<name>A0A0R3W2M8_TAEAS</name>
<dbReference type="CDD" id="cd04646">
    <property type="entry name" value="LbH_Dynactin_6"/>
    <property type="match status" value="1"/>
</dbReference>
<dbReference type="OrthoDB" id="2355at2759"/>
<evidence type="ECO:0000256" key="6">
    <source>
        <dbReference type="RuleBase" id="RU364150"/>
    </source>
</evidence>
<dbReference type="STRING" id="60517.A0A0R3W2M8"/>
<dbReference type="InterPro" id="IPR011004">
    <property type="entry name" value="Trimer_LpxA-like_sf"/>
</dbReference>
<dbReference type="Pfam" id="PF09637">
    <property type="entry name" value="Med18"/>
    <property type="match status" value="1"/>
</dbReference>
<evidence type="ECO:0000256" key="3">
    <source>
        <dbReference type="ARBA" id="ARBA00022490"/>
    </source>
</evidence>
<dbReference type="PANTHER" id="PTHR13072">
    <property type="entry name" value="DYNACTIN 6"/>
    <property type="match status" value="1"/>
</dbReference>
<dbReference type="GO" id="GO:0006357">
    <property type="term" value="P:regulation of transcription by RNA polymerase II"/>
    <property type="evidence" value="ECO:0007669"/>
    <property type="project" value="InterPro"/>
</dbReference>
<comment type="similarity">
    <text evidence="6">Belongs to the Mediator complex subunit 18 family.</text>
</comment>
<keyword evidence="6" id="KW-0010">Activator</keyword>
<dbReference type="GO" id="GO:0003712">
    <property type="term" value="F:transcription coregulator activity"/>
    <property type="evidence" value="ECO:0007669"/>
    <property type="project" value="InterPro"/>
</dbReference>
<dbReference type="InterPro" id="IPR027777">
    <property type="entry name" value="DCTN6"/>
</dbReference>
<evidence type="ECO:0000256" key="5">
    <source>
        <dbReference type="ARBA" id="ARBA00034687"/>
    </source>
</evidence>
<keyword evidence="4" id="KW-0206">Cytoskeleton</keyword>
<proteinExistence type="inferred from homology"/>
<feature type="region of interest" description="Disordered" evidence="7">
    <location>
        <begin position="203"/>
        <end position="227"/>
    </location>
</feature>
<reference evidence="10" key="1">
    <citation type="submission" date="2017-02" db="UniProtKB">
        <authorList>
            <consortium name="WormBaseParasite"/>
        </authorList>
    </citation>
    <scope>IDENTIFICATION</scope>
</reference>
<evidence type="ECO:0000313" key="9">
    <source>
        <dbReference type="Proteomes" id="UP000282613"/>
    </source>
</evidence>
<accession>A0A0R3W2M8</accession>
<dbReference type="InterPro" id="IPR019095">
    <property type="entry name" value="Mediator_Med18"/>
</dbReference>
<comment type="subunit">
    <text evidence="6">Component of the Mediator complex.</text>
</comment>
<evidence type="ECO:0000256" key="7">
    <source>
        <dbReference type="SAM" id="MobiDB-lite"/>
    </source>
</evidence>
<feature type="compositionally biased region" description="Low complexity" evidence="7">
    <location>
        <begin position="216"/>
        <end position="227"/>
    </location>
</feature>
<gene>
    <name evidence="6" type="primary">MED18</name>
    <name evidence="8" type="ORF">TASK_LOCUS4099</name>
</gene>
<keyword evidence="6" id="KW-0539">Nucleus</keyword>
<dbReference type="WBParaSite" id="TASK_0000409801-mRNA-1">
    <property type="protein sequence ID" value="TASK_0000409801-mRNA-1"/>
    <property type="gene ID" value="TASK_0000409801"/>
</dbReference>
<sequence>MSRKGLTIMPGAVVTSECDIQGDITVGTRTVIHPKARIIAEAGPIRIGESNLIEEQVEIINSVPNTILIVGDFNVFEVGAQVHSREVGNSNVFESKCFVGPQVRISNGCVIGAMCSLTAPEQLPENTIVFGEGCLRRVATERPMPQTLQLDFLSKILPNYHHLLMVSRPSVSSIKVRDRSPNYYLVPTLLAELMDSQQYQLPGTAVPRKPSVMSAPQHQQQPQQQQQPVVMQQQQQQTQMMPLGQEAFAFEPLEGQAIPSALLEQQTRAPEPFAGSSSQARGATMQEVFIQGVAAVSQVDLLTARLRGLCREQAVFLDHEEAFSVPLVNAQSTNPVASASGTTPFVHLRARRSVLPNARELGLWPVLRYLGSVESGDRVCRRSYLEACVNGPLVGFLKSIGFKKDFEFIAEGEVYVRGRAKVLIYAVFEVVYPNSGDMQMSLPSKGRNVAPNSLMVEVSAVGSPADDTLQREVAELMELLHPLVIPGRVDHARLACR</sequence>
<evidence type="ECO:0000256" key="2">
    <source>
        <dbReference type="ARBA" id="ARBA00007719"/>
    </source>
</evidence>
<comment type="function">
    <text evidence="5">Part of the dynactin complex that activates the molecular motor dynein for ultra-processive transport along microtubules.</text>
</comment>
<dbReference type="EMBL" id="UYRS01018328">
    <property type="protein sequence ID" value="VDK32860.1"/>
    <property type="molecule type" value="Genomic_DNA"/>
</dbReference>
<protein>
    <recommendedName>
        <fullName evidence="6">Mediator of RNA polymerase II transcription subunit 18</fullName>
    </recommendedName>
    <alternativeName>
        <fullName evidence="6">Mediator complex subunit 18</fullName>
    </alternativeName>
</protein>
<keyword evidence="6" id="KW-0804">Transcription</keyword>
<dbReference type="GO" id="GO:0005869">
    <property type="term" value="C:dynactin complex"/>
    <property type="evidence" value="ECO:0007669"/>
    <property type="project" value="InterPro"/>
</dbReference>
<dbReference type="GO" id="GO:0007052">
    <property type="term" value="P:mitotic spindle organization"/>
    <property type="evidence" value="ECO:0007669"/>
    <property type="project" value="TreeGrafter"/>
</dbReference>
<dbReference type="GO" id="GO:0070840">
    <property type="term" value="F:dynein complex binding"/>
    <property type="evidence" value="ECO:0007669"/>
    <property type="project" value="TreeGrafter"/>
</dbReference>
<evidence type="ECO:0000256" key="4">
    <source>
        <dbReference type="ARBA" id="ARBA00023212"/>
    </source>
</evidence>
<dbReference type="GO" id="GO:0016592">
    <property type="term" value="C:mediator complex"/>
    <property type="evidence" value="ECO:0007669"/>
    <property type="project" value="InterPro"/>
</dbReference>
<keyword evidence="3" id="KW-0963">Cytoplasm</keyword>
<comment type="subcellular location">
    <subcellularLocation>
        <location evidence="1">Cytoplasm</location>
        <location evidence="1">Cytoskeleton</location>
    </subcellularLocation>
    <subcellularLocation>
        <location evidence="6">Nucleus</location>
    </subcellularLocation>
</comment>
<organism evidence="10">
    <name type="scientific">Taenia asiatica</name>
    <name type="common">Asian tapeworm</name>
    <dbReference type="NCBI Taxonomy" id="60517"/>
    <lineage>
        <taxon>Eukaryota</taxon>
        <taxon>Metazoa</taxon>
        <taxon>Spiralia</taxon>
        <taxon>Lophotrochozoa</taxon>
        <taxon>Platyhelminthes</taxon>
        <taxon>Cestoda</taxon>
        <taxon>Eucestoda</taxon>
        <taxon>Cyclophyllidea</taxon>
        <taxon>Taeniidae</taxon>
        <taxon>Taenia</taxon>
    </lineage>
</organism>
<evidence type="ECO:0000313" key="8">
    <source>
        <dbReference type="EMBL" id="VDK32860.1"/>
    </source>
</evidence>
<evidence type="ECO:0000313" key="10">
    <source>
        <dbReference type="WBParaSite" id="TASK_0000409801-mRNA-1"/>
    </source>
</evidence>
<keyword evidence="6" id="KW-0805">Transcription regulation</keyword>
<dbReference type="SUPFAM" id="SSF51161">
    <property type="entry name" value="Trimeric LpxA-like enzymes"/>
    <property type="match status" value="1"/>
</dbReference>
<dbReference type="Gene3D" id="2.160.10.10">
    <property type="entry name" value="Hexapeptide repeat proteins"/>
    <property type="match status" value="1"/>
</dbReference>
<dbReference type="Proteomes" id="UP000282613">
    <property type="component" value="Unassembled WGS sequence"/>
</dbReference>
<dbReference type="AlphaFoldDB" id="A0A0R3W2M8"/>
<evidence type="ECO:0000256" key="1">
    <source>
        <dbReference type="ARBA" id="ARBA00004245"/>
    </source>
</evidence>
<keyword evidence="9" id="KW-1185">Reference proteome</keyword>
<comment type="similarity">
    <text evidence="2">Belongs to the dynactin subunits 5/6 family. Dynactin subunit 6 subfamily.</text>
</comment>
<reference evidence="8 9" key="2">
    <citation type="submission" date="2018-11" db="EMBL/GenBank/DDBJ databases">
        <authorList>
            <consortium name="Pathogen Informatics"/>
        </authorList>
    </citation>
    <scope>NUCLEOTIDE SEQUENCE [LARGE SCALE GENOMIC DNA]</scope>
</reference>
<comment type="function">
    <text evidence="6">Component of the Mediator complex, a coactivator involved in the regulated transcription of nearly all RNA polymerase II-dependent genes. Mediator functions as a bridge to convey information from gene-specific regulatory proteins to the basal RNA polymerase II transcription machinery. Mediator is recruited to promoters by direct interactions with regulatory proteins and serves as a scaffold for the assembly of a functional preinitiation complex with RNA polymerase II and the general transcription factors.</text>
</comment>
<dbReference type="Gene3D" id="2.40.320.10">
    <property type="entry name" value="Hypothetical Protein Pfu-838710-001"/>
    <property type="match status" value="1"/>
</dbReference>
<dbReference type="PANTHER" id="PTHR13072:SF0">
    <property type="entry name" value="DYNACTIN SUBUNIT 6"/>
    <property type="match status" value="1"/>
</dbReference>